<protein>
    <recommendedName>
        <fullName evidence="4">Glutathione peroxidase 3</fullName>
    </recommendedName>
</protein>
<evidence type="ECO:0000256" key="1">
    <source>
        <dbReference type="SAM" id="SignalP"/>
    </source>
</evidence>
<evidence type="ECO:0000313" key="3">
    <source>
        <dbReference type="Proteomes" id="UP000261520"/>
    </source>
</evidence>
<organism evidence="2 3">
    <name type="scientific">Periophthalmus magnuspinnatus</name>
    <dbReference type="NCBI Taxonomy" id="409849"/>
    <lineage>
        <taxon>Eukaryota</taxon>
        <taxon>Metazoa</taxon>
        <taxon>Chordata</taxon>
        <taxon>Craniata</taxon>
        <taxon>Vertebrata</taxon>
        <taxon>Euteleostomi</taxon>
        <taxon>Actinopterygii</taxon>
        <taxon>Neopterygii</taxon>
        <taxon>Teleostei</taxon>
        <taxon>Neoteleostei</taxon>
        <taxon>Acanthomorphata</taxon>
        <taxon>Gobiaria</taxon>
        <taxon>Gobiiformes</taxon>
        <taxon>Gobioidei</taxon>
        <taxon>Gobiidae</taxon>
        <taxon>Oxudercinae</taxon>
        <taxon>Periophthalmus</taxon>
    </lineage>
</organism>
<dbReference type="Ensembl" id="ENSPMGT00000013019.1">
    <property type="protein sequence ID" value="ENSPMGP00000012203.1"/>
    <property type="gene ID" value="ENSPMGG00000010074.1"/>
</dbReference>
<evidence type="ECO:0000313" key="2">
    <source>
        <dbReference type="Ensembl" id="ENSPMGP00000012203.1"/>
    </source>
</evidence>
<name>A0A3B4A562_9GOBI</name>
<proteinExistence type="predicted"/>
<feature type="chain" id="PRO_5017257410" description="Glutathione peroxidase 3" evidence="1">
    <location>
        <begin position="24"/>
        <end position="61"/>
    </location>
</feature>
<keyword evidence="1" id="KW-0732">Signal</keyword>
<dbReference type="Proteomes" id="UP000261520">
    <property type="component" value="Unplaced"/>
</dbReference>
<dbReference type="STRING" id="409849.ENSPMGP00000012203"/>
<dbReference type="Gene3D" id="3.40.30.10">
    <property type="entry name" value="Glutaredoxin"/>
    <property type="match status" value="1"/>
</dbReference>
<reference evidence="2" key="2">
    <citation type="submission" date="2025-09" db="UniProtKB">
        <authorList>
            <consortium name="Ensembl"/>
        </authorList>
    </citation>
    <scope>IDENTIFICATION</scope>
</reference>
<dbReference type="AlphaFoldDB" id="A0A3B4A562"/>
<feature type="signal peptide" evidence="1">
    <location>
        <begin position="1"/>
        <end position="23"/>
    </location>
</feature>
<accession>A0A3B4A562</accession>
<evidence type="ECO:0008006" key="4">
    <source>
        <dbReference type="Google" id="ProtNLM"/>
    </source>
</evidence>
<keyword evidence="3" id="KW-1185">Reference proteome</keyword>
<sequence>TRPRARGLLLLLMLLLEMYRCDSSGDGTIYRYQAKTLNGSQTVRLDSLRGRSVLFVNVATY</sequence>
<reference evidence="2" key="1">
    <citation type="submission" date="2025-08" db="UniProtKB">
        <authorList>
            <consortium name="Ensembl"/>
        </authorList>
    </citation>
    <scope>IDENTIFICATION</scope>
</reference>